<gene>
    <name evidence="5" type="ordered locus">Hden_2003</name>
</gene>
<dbReference type="Gene3D" id="3.40.630.10">
    <property type="entry name" value="Zn peptidases"/>
    <property type="match status" value="1"/>
</dbReference>
<dbReference type="GO" id="GO:0008233">
    <property type="term" value="F:peptidase activity"/>
    <property type="evidence" value="ECO:0007669"/>
    <property type="project" value="UniProtKB-KW"/>
</dbReference>
<organism evidence="5 6">
    <name type="scientific">Hyphomicrobium denitrificans (strain ATCC 51888 / DSM 1869 / NCIMB 11706 / TK 0415)</name>
    <dbReference type="NCBI Taxonomy" id="582899"/>
    <lineage>
        <taxon>Bacteria</taxon>
        <taxon>Pseudomonadati</taxon>
        <taxon>Pseudomonadota</taxon>
        <taxon>Alphaproteobacteria</taxon>
        <taxon>Hyphomicrobiales</taxon>
        <taxon>Hyphomicrobiaceae</taxon>
        <taxon>Hyphomicrobium</taxon>
    </lineage>
</organism>
<sequence length="467" mass="49866">MTALETVLDTLGQSKAAGLERLFELLRIDSVSTDPAFKTSCRKAADWCAATLKDIGFAEAKVVPTSGHPMVVAHDRTHREPGIPHVLFYGHYDVQPADPLDLWKSPPFEPRVTSEPHNGEVIVARGAEDNKGQLMTFFEAARAWMTVAGKLPIAVSVLIEGEEECGSPSLPEFLAKYGDELKADLVLVCDTGQWDKDTPAITTMLRGLVGDELVISGPGRDLHSGIYGGPVTNPIRALAKVMAALHDDNGRIAVPGFYDGVTEPAPEQLAQWKTLGLTGEAFLGSVGLKTPAGEKGRSVIEQLWSRPTLEFNGVTGGYQGIGSKTVIPAKASVKITCRLVAGQDPDKVMTALHDYVESVLPADCTATWLGHHGSGAVSFDTADPSMQAAAKALEEEWGKPAVLMGSGASIPIVTSFRDALGMDSLLIGFGLDDDRIHSPNEKYNMRSFEKGARSWARILAALAAKAA</sequence>
<evidence type="ECO:0000256" key="3">
    <source>
        <dbReference type="ARBA" id="ARBA00022801"/>
    </source>
</evidence>
<dbReference type="HOGENOM" id="CLU_029469_2_1_5"/>
<keyword evidence="2" id="KW-0479">Metal-binding</keyword>
<dbReference type="InterPro" id="IPR051458">
    <property type="entry name" value="Cyt/Met_Dipeptidase"/>
</dbReference>
<dbReference type="PANTHER" id="PTHR43270">
    <property type="entry name" value="BETA-ALA-HIS DIPEPTIDASE"/>
    <property type="match status" value="1"/>
</dbReference>
<dbReference type="KEGG" id="hdn:Hden_2003"/>
<dbReference type="GO" id="GO:0046872">
    <property type="term" value="F:metal ion binding"/>
    <property type="evidence" value="ECO:0007669"/>
    <property type="project" value="UniProtKB-KW"/>
</dbReference>
<dbReference type="OrthoDB" id="9761532at2"/>
<dbReference type="EMBL" id="CP002083">
    <property type="protein sequence ID" value="ADJ23804.1"/>
    <property type="molecule type" value="Genomic_DNA"/>
</dbReference>
<dbReference type="NCBIfam" id="NF006579">
    <property type="entry name" value="PRK09104.1"/>
    <property type="match status" value="1"/>
</dbReference>
<evidence type="ECO:0000259" key="4">
    <source>
        <dbReference type="Pfam" id="PF07687"/>
    </source>
</evidence>
<proteinExistence type="predicted"/>
<dbReference type="SUPFAM" id="SSF53187">
    <property type="entry name" value="Zn-dependent exopeptidases"/>
    <property type="match status" value="1"/>
</dbReference>
<dbReference type="Pfam" id="PF07687">
    <property type="entry name" value="M20_dimer"/>
    <property type="match status" value="1"/>
</dbReference>
<dbReference type="RefSeq" id="WP_013215963.1">
    <property type="nucleotide sequence ID" value="NC_014313.1"/>
</dbReference>
<evidence type="ECO:0000256" key="2">
    <source>
        <dbReference type="ARBA" id="ARBA00022723"/>
    </source>
</evidence>
<dbReference type="NCBIfam" id="NF006053">
    <property type="entry name" value="PRK08201.1"/>
    <property type="match status" value="1"/>
</dbReference>
<protein>
    <submittedName>
        <fullName evidence="5">Peptidase M20</fullName>
    </submittedName>
</protein>
<evidence type="ECO:0000313" key="6">
    <source>
        <dbReference type="Proteomes" id="UP000002033"/>
    </source>
</evidence>
<dbReference type="InterPro" id="IPR011650">
    <property type="entry name" value="Peptidase_M20_dimer"/>
</dbReference>
<accession>D8JPS0</accession>
<feature type="domain" description="Peptidase M20 dimerisation" evidence="4">
    <location>
        <begin position="206"/>
        <end position="363"/>
    </location>
</feature>
<evidence type="ECO:0000313" key="5">
    <source>
        <dbReference type="EMBL" id="ADJ23804.1"/>
    </source>
</evidence>
<dbReference type="Gene3D" id="3.30.70.360">
    <property type="match status" value="1"/>
</dbReference>
<keyword evidence="3" id="KW-0378">Hydrolase</keyword>
<keyword evidence="1" id="KW-0645">Protease</keyword>
<dbReference type="Proteomes" id="UP000002033">
    <property type="component" value="Chromosome"/>
</dbReference>
<dbReference type="Pfam" id="PF01546">
    <property type="entry name" value="Peptidase_M20"/>
    <property type="match status" value="1"/>
</dbReference>
<evidence type="ECO:0000256" key="1">
    <source>
        <dbReference type="ARBA" id="ARBA00022670"/>
    </source>
</evidence>
<dbReference type="eggNOG" id="COG0624">
    <property type="taxonomic scope" value="Bacteria"/>
</dbReference>
<keyword evidence="6" id="KW-1185">Reference proteome</keyword>
<reference evidence="6" key="1">
    <citation type="journal article" date="2011" name="J. Bacteriol.">
        <title>Genome sequences of eight morphologically diverse alphaproteobacteria.</title>
        <authorList>
            <consortium name="US DOE Joint Genome Institute"/>
            <person name="Brown P.J."/>
            <person name="Kysela D.T."/>
            <person name="Buechlein A."/>
            <person name="Hemmerich C."/>
            <person name="Brun Y.V."/>
        </authorList>
    </citation>
    <scope>NUCLEOTIDE SEQUENCE [LARGE SCALE GENOMIC DNA]</scope>
    <source>
        <strain evidence="6">ATCC 51888 / DSM 1869 / NCIB 11706 / TK 0415</strain>
    </source>
</reference>
<name>D8JPS0_HYPDA</name>
<dbReference type="STRING" id="582899.Hden_2003"/>
<dbReference type="PANTHER" id="PTHR43270:SF12">
    <property type="entry name" value="SUCCINYL-DIAMINOPIMELATE DESUCCINYLASE"/>
    <property type="match status" value="1"/>
</dbReference>
<dbReference type="AlphaFoldDB" id="D8JPS0"/>
<dbReference type="InterPro" id="IPR002933">
    <property type="entry name" value="Peptidase_M20"/>
</dbReference>
<dbReference type="GO" id="GO:0006508">
    <property type="term" value="P:proteolysis"/>
    <property type="evidence" value="ECO:0007669"/>
    <property type="project" value="UniProtKB-KW"/>
</dbReference>